<evidence type="ECO:0000313" key="2">
    <source>
        <dbReference type="Proteomes" id="UP000028582"/>
    </source>
</evidence>
<dbReference type="AlphaFoldDB" id="A0A080YY11"/>
<gene>
    <name evidence="1" type="ORF">F444_22357</name>
</gene>
<protein>
    <submittedName>
        <fullName evidence="1">Uncharacterized protein</fullName>
    </submittedName>
</protein>
<name>A0A080YY11_PHYNI</name>
<evidence type="ECO:0000313" key="1">
    <source>
        <dbReference type="EMBL" id="ETO59272.1"/>
    </source>
</evidence>
<dbReference type="Proteomes" id="UP000028582">
    <property type="component" value="Unassembled WGS sequence"/>
</dbReference>
<proteinExistence type="predicted"/>
<comment type="caution">
    <text evidence="1">The sequence shown here is derived from an EMBL/GenBank/DDBJ whole genome shotgun (WGS) entry which is preliminary data.</text>
</comment>
<organism evidence="1 2">
    <name type="scientific">Phytophthora nicotianae P1976</name>
    <dbReference type="NCBI Taxonomy" id="1317066"/>
    <lineage>
        <taxon>Eukaryota</taxon>
        <taxon>Sar</taxon>
        <taxon>Stramenopiles</taxon>
        <taxon>Oomycota</taxon>
        <taxon>Peronosporomycetes</taxon>
        <taxon>Peronosporales</taxon>
        <taxon>Peronosporaceae</taxon>
        <taxon>Phytophthora</taxon>
    </lineage>
</organism>
<accession>A0A080YY11</accession>
<dbReference type="EMBL" id="ANJA01004184">
    <property type="protein sequence ID" value="ETO59272.1"/>
    <property type="molecule type" value="Genomic_DNA"/>
</dbReference>
<reference evidence="1 2" key="1">
    <citation type="submission" date="2013-11" db="EMBL/GenBank/DDBJ databases">
        <title>The Genome Sequence of Phytophthora parasitica P1976.</title>
        <authorList>
            <consortium name="The Broad Institute Genomics Platform"/>
            <person name="Russ C."/>
            <person name="Tyler B."/>
            <person name="Panabieres F."/>
            <person name="Shan W."/>
            <person name="Tripathy S."/>
            <person name="Grunwald N."/>
            <person name="Machado M."/>
            <person name="Johnson C.S."/>
            <person name="Walker B."/>
            <person name="Young S."/>
            <person name="Zeng Q."/>
            <person name="Gargeya S."/>
            <person name="Fitzgerald M."/>
            <person name="Haas B."/>
            <person name="Abouelleil A."/>
            <person name="Allen A.W."/>
            <person name="Alvarado L."/>
            <person name="Arachchi H.M."/>
            <person name="Berlin A.M."/>
            <person name="Chapman S.B."/>
            <person name="Gainer-Dewar J."/>
            <person name="Goldberg J."/>
            <person name="Griggs A."/>
            <person name="Gujja S."/>
            <person name="Hansen M."/>
            <person name="Howarth C."/>
            <person name="Imamovic A."/>
            <person name="Ireland A."/>
            <person name="Larimer J."/>
            <person name="McCowan C."/>
            <person name="Murphy C."/>
            <person name="Pearson M."/>
            <person name="Poon T.W."/>
            <person name="Priest M."/>
            <person name="Roberts A."/>
            <person name="Saif S."/>
            <person name="Shea T."/>
            <person name="Sisk P."/>
            <person name="Sykes S."/>
            <person name="Wortman J."/>
            <person name="Nusbaum C."/>
            <person name="Birren B."/>
        </authorList>
    </citation>
    <scope>NUCLEOTIDE SEQUENCE [LARGE SCALE GENOMIC DNA]</scope>
    <source>
        <strain evidence="1 2">P1976</strain>
    </source>
</reference>
<sequence length="65" mass="7331">MLDRRNGLVHPFSMCGWKTQNSTNLTDDIERGPDVGRVLRRATPEVARHSGETPRALALPYQNPM</sequence>